<evidence type="ECO:0000313" key="5">
    <source>
        <dbReference type="EMBL" id="PAN18558.1"/>
    </source>
</evidence>
<dbReference type="Pfam" id="PF00332">
    <property type="entry name" value="Glyco_hydro_17"/>
    <property type="match status" value="1"/>
</dbReference>
<dbReference type="Gramene" id="PAN18558">
    <property type="protein sequence ID" value="PAN18558"/>
    <property type="gene ID" value="PAHAL_3G210300"/>
</dbReference>
<dbReference type="AlphaFoldDB" id="A0A2S3HAF4"/>
<organism evidence="5">
    <name type="scientific">Panicum hallii</name>
    <dbReference type="NCBI Taxonomy" id="206008"/>
    <lineage>
        <taxon>Eukaryota</taxon>
        <taxon>Viridiplantae</taxon>
        <taxon>Streptophyta</taxon>
        <taxon>Embryophyta</taxon>
        <taxon>Tracheophyta</taxon>
        <taxon>Spermatophyta</taxon>
        <taxon>Magnoliopsida</taxon>
        <taxon>Liliopsida</taxon>
        <taxon>Poales</taxon>
        <taxon>Poaceae</taxon>
        <taxon>PACMAD clade</taxon>
        <taxon>Panicoideae</taxon>
        <taxon>Panicodae</taxon>
        <taxon>Paniceae</taxon>
        <taxon>Panicinae</taxon>
        <taxon>Panicum</taxon>
        <taxon>Panicum sect. Panicum</taxon>
    </lineage>
</organism>
<gene>
    <name evidence="5" type="ORF">PAHAL_3G210300</name>
</gene>
<evidence type="ECO:0008006" key="6">
    <source>
        <dbReference type="Google" id="ProtNLM"/>
    </source>
</evidence>
<dbReference type="InterPro" id="IPR044965">
    <property type="entry name" value="Glyco_hydro_17_plant"/>
</dbReference>
<name>A0A2S3HAF4_9POAL</name>
<keyword evidence="2" id="KW-0378">Hydrolase</keyword>
<dbReference type="Proteomes" id="UP000243499">
    <property type="component" value="Chromosome 3"/>
</dbReference>
<dbReference type="GO" id="GO:0004553">
    <property type="term" value="F:hydrolase activity, hydrolyzing O-glycosyl compounds"/>
    <property type="evidence" value="ECO:0007669"/>
    <property type="project" value="InterPro"/>
</dbReference>
<accession>A0A2S3HAF4</accession>
<comment type="similarity">
    <text evidence="1 4">Belongs to the glycosyl hydrolase 17 family.</text>
</comment>
<evidence type="ECO:0000256" key="1">
    <source>
        <dbReference type="ARBA" id="ARBA00008773"/>
    </source>
</evidence>
<dbReference type="SUPFAM" id="SSF51445">
    <property type="entry name" value="(Trans)glycosidases"/>
    <property type="match status" value="1"/>
</dbReference>
<dbReference type="InterPro" id="IPR000490">
    <property type="entry name" value="Glyco_hydro_17"/>
</dbReference>
<dbReference type="InterPro" id="IPR017853">
    <property type="entry name" value="GH"/>
</dbReference>
<sequence>MMGAIHAALEKAGAPGVSRVVVSESGWPSAGGFAATVENARRERLMDQAYRGTPKKPGRAGDVRVRHFAMINENQKAEGRGSD</sequence>
<dbReference type="GO" id="GO:0005975">
    <property type="term" value="P:carbohydrate metabolic process"/>
    <property type="evidence" value="ECO:0007669"/>
    <property type="project" value="InterPro"/>
</dbReference>
<reference evidence="5" key="1">
    <citation type="submission" date="2018-04" db="EMBL/GenBank/DDBJ databases">
        <title>WGS assembly of Panicum hallii.</title>
        <authorList>
            <person name="Lovell J."/>
            <person name="Jenkins J."/>
            <person name="Lowry D."/>
            <person name="Mamidi S."/>
            <person name="Sreedasyam A."/>
            <person name="Weng X."/>
            <person name="Barry K."/>
            <person name="Bonette J."/>
            <person name="Campitelli B."/>
            <person name="Daum C."/>
            <person name="Gordon S."/>
            <person name="Gould B."/>
            <person name="Lipzen A."/>
            <person name="Macqueen A."/>
            <person name="Palacio-Mejia J."/>
            <person name="Plott C."/>
            <person name="Shakirov E."/>
            <person name="Shu S."/>
            <person name="Yoshinaga Y."/>
            <person name="Zane M."/>
            <person name="Rokhsar D."/>
            <person name="Grimwood J."/>
            <person name="Schmutz J."/>
            <person name="Juenger T."/>
        </authorList>
    </citation>
    <scope>NUCLEOTIDE SEQUENCE [LARGE SCALE GENOMIC DNA]</scope>
    <source>
        <strain evidence="5">FIL2</strain>
    </source>
</reference>
<keyword evidence="3" id="KW-0326">Glycosidase</keyword>
<evidence type="ECO:0000256" key="3">
    <source>
        <dbReference type="ARBA" id="ARBA00023295"/>
    </source>
</evidence>
<dbReference type="PANTHER" id="PTHR32227">
    <property type="entry name" value="GLUCAN ENDO-1,3-BETA-GLUCOSIDASE BG1-RELATED-RELATED"/>
    <property type="match status" value="1"/>
</dbReference>
<evidence type="ECO:0000256" key="2">
    <source>
        <dbReference type="ARBA" id="ARBA00022801"/>
    </source>
</evidence>
<protein>
    <recommendedName>
        <fullName evidence="6">Glucan endo-1,3-beta-D-glucosidase</fullName>
    </recommendedName>
</protein>
<proteinExistence type="inferred from homology"/>
<dbReference type="Gene3D" id="3.20.20.80">
    <property type="entry name" value="Glycosidases"/>
    <property type="match status" value="1"/>
</dbReference>
<evidence type="ECO:0000256" key="4">
    <source>
        <dbReference type="RuleBase" id="RU004335"/>
    </source>
</evidence>
<dbReference type="EMBL" id="CM008048">
    <property type="protein sequence ID" value="PAN18558.1"/>
    <property type="molecule type" value="Genomic_DNA"/>
</dbReference>